<evidence type="ECO:0000313" key="2">
    <source>
        <dbReference type="EMBL" id="GIX61898.1"/>
    </source>
</evidence>
<sequence>MRNYPLAQAGDSDQDEQGDITTTRTTMIDYITVPISLLVTTALGEDNVIMLRQKGTHKSAKAAEVEGVSSTGQGSDSRVAKEGRGGGASGLNLVEGVSDVVVTKEVE</sequence>
<comment type="caution">
    <text evidence="2">The sequence shown here is derived from an EMBL/GenBank/DDBJ whole genome shotgun (WGS) entry which is preliminary data.</text>
</comment>
<dbReference type="Proteomes" id="UP001497744">
    <property type="component" value="Unassembled WGS sequence"/>
</dbReference>
<dbReference type="RefSeq" id="XP_067713969.1">
    <property type="nucleotide sequence ID" value="XM_067857868.1"/>
</dbReference>
<gene>
    <name evidence="2" type="ORF">BcabD6B2_13330</name>
</gene>
<protein>
    <submittedName>
        <fullName evidence="2">Uncharacterized protein</fullName>
    </submittedName>
</protein>
<feature type="region of interest" description="Disordered" evidence="1">
    <location>
        <begin position="59"/>
        <end position="91"/>
    </location>
</feature>
<reference evidence="2 3" key="1">
    <citation type="submission" date="2021-06" db="EMBL/GenBank/DDBJ databases">
        <title>Genome sequence of Babesia caballi.</title>
        <authorList>
            <person name="Yamagishi J."/>
            <person name="Kidaka T."/>
            <person name="Ochi A."/>
        </authorList>
    </citation>
    <scope>NUCLEOTIDE SEQUENCE [LARGE SCALE GENOMIC DNA]</scope>
    <source>
        <strain evidence="2">USDA-D6B2</strain>
    </source>
</reference>
<organism evidence="2 3">
    <name type="scientific">Babesia caballi</name>
    <dbReference type="NCBI Taxonomy" id="5871"/>
    <lineage>
        <taxon>Eukaryota</taxon>
        <taxon>Sar</taxon>
        <taxon>Alveolata</taxon>
        <taxon>Apicomplexa</taxon>
        <taxon>Aconoidasida</taxon>
        <taxon>Piroplasmida</taxon>
        <taxon>Babesiidae</taxon>
        <taxon>Babesia</taxon>
    </lineage>
</organism>
<dbReference type="GeneID" id="94193381"/>
<accession>A0AAV4LPP0</accession>
<evidence type="ECO:0000256" key="1">
    <source>
        <dbReference type="SAM" id="MobiDB-lite"/>
    </source>
</evidence>
<proteinExistence type="predicted"/>
<name>A0AAV4LPP0_BABCB</name>
<evidence type="ECO:0000313" key="3">
    <source>
        <dbReference type="Proteomes" id="UP001497744"/>
    </source>
</evidence>
<dbReference type="AlphaFoldDB" id="A0AAV4LPP0"/>
<keyword evidence="3" id="KW-1185">Reference proteome</keyword>
<dbReference type="EMBL" id="BPLF01000001">
    <property type="protein sequence ID" value="GIX61898.1"/>
    <property type="molecule type" value="Genomic_DNA"/>
</dbReference>